<dbReference type="InterPro" id="IPR023416">
    <property type="entry name" value="Transthyretin/HIU_hydrolase_d"/>
</dbReference>
<dbReference type="Proteomes" id="UP000431901">
    <property type="component" value="Unassembled WGS sequence"/>
</dbReference>
<dbReference type="OrthoDB" id="9792386at2"/>
<dbReference type="PRINTS" id="PR00189">
    <property type="entry name" value="TRNSTHYRETIN"/>
</dbReference>
<evidence type="ECO:0000256" key="6">
    <source>
        <dbReference type="ARBA" id="ARBA00022801"/>
    </source>
</evidence>
<dbReference type="InterPro" id="IPR000895">
    <property type="entry name" value="Transthyretin/HIU_hydrolase"/>
</dbReference>
<dbReference type="SUPFAM" id="SSF49472">
    <property type="entry name" value="Transthyretin (synonym: prealbumin)"/>
    <property type="match status" value="1"/>
</dbReference>
<dbReference type="PANTHER" id="PTHR10395:SF7">
    <property type="entry name" value="5-HYDROXYISOURATE HYDROLASE"/>
    <property type="match status" value="1"/>
</dbReference>
<evidence type="ECO:0000256" key="7">
    <source>
        <dbReference type="PIRSR" id="PIRSR600895-51"/>
    </source>
</evidence>
<name>A0A6I4VY72_9ACTN</name>
<dbReference type="EC" id="3.5.2.17" evidence="8"/>
<organism evidence="10 11">
    <name type="scientific">Actinomadura rayongensis</name>
    <dbReference type="NCBI Taxonomy" id="1429076"/>
    <lineage>
        <taxon>Bacteria</taxon>
        <taxon>Bacillati</taxon>
        <taxon>Actinomycetota</taxon>
        <taxon>Actinomycetes</taxon>
        <taxon>Streptosporangiales</taxon>
        <taxon>Thermomonosporaceae</taxon>
        <taxon>Actinomadura</taxon>
    </lineage>
</organism>
<keyword evidence="5 8" id="KW-0659">Purine metabolism</keyword>
<reference evidence="10 11" key="1">
    <citation type="submission" date="2019-12" db="EMBL/GenBank/DDBJ databases">
        <title>Nocardia macrotermitis sp. nov. and Nocardia aurantia sp. nov., isolated from the gut of the fungus growing-termite Macrotermes natalensis.</title>
        <authorList>
            <person name="Christine B."/>
            <person name="Rene B."/>
        </authorList>
    </citation>
    <scope>NUCLEOTIDE SEQUENCE [LARGE SCALE GENOMIC DNA]</scope>
    <source>
        <strain evidence="10 11">DSM 102126</strain>
    </source>
</reference>
<evidence type="ECO:0000259" key="9">
    <source>
        <dbReference type="Pfam" id="PF00576"/>
    </source>
</evidence>
<dbReference type="EMBL" id="WUTW01000001">
    <property type="protein sequence ID" value="MXQ63349.1"/>
    <property type="molecule type" value="Genomic_DNA"/>
</dbReference>
<dbReference type="CDD" id="cd05822">
    <property type="entry name" value="TLP_HIUase"/>
    <property type="match status" value="1"/>
</dbReference>
<proteinExistence type="inferred from homology"/>
<feature type="domain" description="Transthyretin/hydroxyisourate hydrolase" evidence="9">
    <location>
        <begin position="3"/>
        <end position="103"/>
    </location>
</feature>
<comment type="subunit">
    <text evidence="4 8">Homotetramer.</text>
</comment>
<evidence type="ECO:0000256" key="4">
    <source>
        <dbReference type="ARBA" id="ARBA00011881"/>
    </source>
</evidence>
<keyword evidence="11" id="KW-1185">Reference proteome</keyword>
<dbReference type="InterPro" id="IPR036817">
    <property type="entry name" value="Transthyretin/HIU_hydrolase_sf"/>
</dbReference>
<feature type="binding site" evidence="7">
    <location>
        <position position="6"/>
    </location>
    <ligand>
        <name>substrate</name>
    </ligand>
</feature>
<dbReference type="InterPro" id="IPR014306">
    <property type="entry name" value="Hydroxyisourate_hydrolase"/>
</dbReference>
<gene>
    <name evidence="10" type="primary">uraH</name>
    <name evidence="10" type="ORF">GQ466_04815</name>
</gene>
<dbReference type="InterPro" id="IPR023418">
    <property type="entry name" value="Thyroxine_BS"/>
</dbReference>
<evidence type="ECO:0000256" key="5">
    <source>
        <dbReference type="ARBA" id="ARBA00022631"/>
    </source>
</evidence>
<dbReference type="Gene3D" id="2.60.40.180">
    <property type="entry name" value="Transthyretin/hydroxyisourate hydrolase domain"/>
    <property type="match status" value="1"/>
</dbReference>
<dbReference type="AlphaFoldDB" id="A0A6I4VY72"/>
<feature type="binding site" evidence="7">
    <location>
        <position position="47"/>
    </location>
    <ligand>
        <name>substrate</name>
    </ligand>
</feature>
<dbReference type="PANTHER" id="PTHR10395">
    <property type="entry name" value="URICASE AND TRANSTHYRETIN-RELATED"/>
    <property type="match status" value="1"/>
</dbReference>
<comment type="catalytic activity">
    <reaction evidence="1 8">
        <text>5-hydroxyisourate + H2O = 5-hydroxy-2-oxo-4-ureido-2,5-dihydro-1H-imidazole-5-carboxylate + H(+)</text>
        <dbReference type="Rhea" id="RHEA:23736"/>
        <dbReference type="ChEBI" id="CHEBI:15377"/>
        <dbReference type="ChEBI" id="CHEBI:15378"/>
        <dbReference type="ChEBI" id="CHEBI:18072"/>
        <dbReference type="ChEBI" id="CHEBI:58639"/>
        <dbReference type="EC" id="3.5.2.17"/>
    </reaction>
</comment>
<dbReference type="PROSITE" id="PS00768">
    <property type="entry name" value="TRANSTHYRETIN_1"/>
    <property type="match status" value="1"/>
</dbReference>
<comment type="caution">
    <text evidence="10">The sequence shown here is derived from an EMBL/GenBank/DDBJ whole genome shotgun (WGS) entry which is preliminary data.</text>
</comment>
<dbReference type="RefSeq" id="WP_161101522.1">
    <property type="nucleotide sequence ID" value="NZ_JBHLYI010000002.1"/>
</dbReference>
<comment type="function">
    <text evidence="2">Catalyzes the hydrolysis of 5-hydroxyisourate (HIU) to 2-oxo-4-hydroxy-4-carboxy-5-ureidoimidazoline (OHCU).</text>
</comment>
<sequence length="104" mass="11303">MTLSTHVLDAAAGRPAAGVPVTLERRCDDRRDGWTVLATAVTDDDGRVRDFGPVHPGVHRLTFDTEALSTFYPEVAVAFVVADEGHHHVPLLLSPFAYSTYRGS</sequence>
<dbReference type="GO" id="GO:0033971">
    <property type="term" value="F:hydroxyisourate hydrolase activity"/>
    <property type="evidence" value="ECO:0007669"/>
    <property type="project" value="UniProtKB-EC"/>
</dbReference>
<feature type="binding site" evidence="7">
    <location>
        <position position="101"/>
    </location>
    <ligand>
        <name>substrate</name>
    </ligand>
</feature>
<evidence type="ECO:0000313" key="10">
    <source>
        <dbReference type="EMBL" id="MXQ63349.1"/>
    </source>
</evidence>
<dbReference type="GO" id="GO:0006144">
    <property type="term" value="P:purine nucleobase metabolic process"/>
    <property type="evidence" value="ECO:0007669"/>
    <property type="project" value="UniProtKB-KW"/>
</dbReference>
<evidence type="ECO:0000256" key="3">
    <source>
        <dbReference type="ARBA" id="ARBA00009850"/>
    </source>
</evidence>
<keyword evidence="6 8" id="KW-0378">Hydrolase</keyword>
<evidence type="ECO:0000256" key="2">
    <source>
        <dbReference type="ARBA" id="ARBA00002704"/>
    </source>
</evidence>
<protein>
    <recommendedName>
        <fullName evidence="8">5-hydroxyisourate hydrolase</fullName>
        <shortName evidence="8">HIU hydrolase</shortName>
        <shortName evidence="8">HIUHase</shortName>
        <ecNumber evidence="8">3.5.2.17</ecNumber>
    </recommendedName>
</protein>
<evidence type="ECO:0000313" key="11">
    <source>
        <dbReference type="Proteomes" id="UP000431901"/>
    </source>
</evidence>
<evidence type="ECO:0000256" key="1">
    <source>
        <dbReference type="ARBA" id="ARBA00001043"/>
    </source>
</evidence>
<evidence type="ECO:0000256" key="8">
    <source>
        <dbReference type="RuleBase" id="RU361270"/>
    </source>
</evidence>
<dbReference type="NCBIfam" id="TIGR02962">
    <property type="entry name" value="hdxy_isourate"/>
    <property type="match status" value="1"/>
</dbReference>
<accession>A0A6I4VY72</accession>
<comment type="similarity">
    <text evidence="3 8">Belongs to the transthyretin family. 5-hydroxyisourate hydrolase subfamily.</text>
</comment>
<dbReference type="Pfam" id="PF00576">
    <property type="entry name" value="Transthyretin"/>
    <property type="match status" value="1"/>
</dbReference>